<name>A0A1T5BUH2_9SPHN</name>
<dbReference type="SUPFAM" id="SSF53448">
    <property type="entry name" value="Nucleotide-diphospho-sugar transferases"/>
    <property type="match status" value="1"/>
</dbReference>
<dbReference type="AlphaFoldDB" id="A0A1T5BUH2"/>
<evidence type="ECO:0000313" key="1">
    <source>
        <dbReference type="EMBL" id="SKB50784.1"/>
    </source>
</evidence>
<dbReference type="Gene3D" id="3.90.550.10">
    <property type="entry name" value="Spore Coat Polysaccharide Biosynthesis Protein SpsA, Chain A"/>
    <property type="match status" value="1"/>
</dbReference>
<evidence type="ECO:0008006" key="3">
    <source>
        <dbReference type="Google" id="ProtNLM"/>
    </source>
</evidence>
<gene>
    <name evidence="1" type="ORF">SAMN06295937_1007144</name>
</gene>
<keyword evidence="2" id="KW-1185">Reference proteome</keyword>
<dbReference type="Proteomes" id="UP000190044">
    <property type="component" value="Unassembled WGS sequence"/>
</dbReference>
<sequence length="260" mass="28373">MIATAIYAGAQGGYVRAALALAMAGAARALPLRFEFILHEAQVHRARDLLANIFLKSDCTHLLFIDDDVDFAADDVFAMLAAMAERPDCAILGAPVPRRVVNWAQVARAAGQGLARSNPGDLAAFAGDFALSFLNPAQSFKLNELVELTQLGAAFMLVRRDVIETLCARHGDLAFRVDARDRENARVGEEVHSLFMPMIEPEGRRQLSEDYAFCYRARAAGFRIWLAPWVRTAHSGPATFRGSLADLAPLFSDNPVSSPE</sequence>
<dbReference type="InterPro" id="IPR029044">
    <property type="entry name" value="Nucleotide-diphossugar_trans"/>
</dbReference>
<proteinExistence type="predicted"/>
<dbReference type="EMBL" id="FUYP01000007">
    <property type="protein sequence ID" value="SKB50784.1"/>
    <property type="molecule type" value="Genomic_DNA"/>
</dbReference>
<organism evidence="1 2">
    <name type="scientific">Sphingopyxis flava</name>
    <dbReference type="NCBI Taxonomy" id="1507287"/>
    <lineage>
        <taxon>Bacteria</taxon>
        <taxon>Pseudomonadati</taxon>
        <taxon>Pseudomonadota</taxon>
        <taxon>Alphaproteobacteria</taxon>
        <taxon>Sphingomonadales</taxon>
        <taxon>Sphingomonadaceae</taxon>
        <taxon>Sphingopyxis</taxon>
    </lineage>
</organism>
<protein>
    <recommendedName>
        <fullName evidence="3">Glycosyl transferase family 2</fullName>
    </recommendedName>
</protein>
<accession>A0A1T5BUH2</accession>
<evidence type="ECO:0000313" key="2">
    <source>
        <dbReference type="Proteomes" id="UP000190044"/>
    </source>
</evidence>
<reference evidence="2" key="1">
    <citation type="submission" date="2017-02" db="EMBL/GenBank/DDBJ databases">
        <authorList>
            <person name="Varghese N."/>
            <person name="Submissions S."/>
        </authorList>
    </citation>
    <scope>NUCLEOTIDE SEQUENCE [LARGE SCALE GENOMIC DNA]</scope>
    <source>
        <strain evidence="2">R11H</strain>
    </source>
</reference>